<accession>A0A5C0AYA6</accession>
<reference evidence="1 2" key="1">
    <citation type="submission" date="2019-08" db="EMBL/GenBank/DDBJ databases">
        <title>Amphibian skin-associated Pigmentiphaga: genome sequence and occurrence across geography and hosts.</title>
        <authorList>
            <person name="Bletz M.C."/>
            <person name="Bunk B."/>
            <person name="Sproeer C."/>
            <person name="Biwer P."/>
            <person name="Reiter S."/>
            <person name="Rabemananjara F.C.E."/>
            <person name="Schulz S."/>
            <person name="Overmann J."/>
            <person name="Vences M."/>
        </authorList>
    </citation>
    <scope>NUCLEOTIDE SEQUENCE [LARGE SCALE GENOMIC DNA]</scope>
    <source>
        <strain evidence="1 2">Mada1488</strain>
    </source>
</reference>
<dbReference type="OrthoDB" id="1149978at2"/>
<organism evidence="1 2">
    <name type="scientific">Pigmentiphaga aceris</name>
    <dbReference type="NCBI Taxonomy" id="1940612"/>
    <lineage>
        <taxon>Bacteria</taxon>
        <taxon>Pseudomonadati</taxon>
        <taxon>Pseudomonadota</taxon>
        <taxon>Betaproteobacteria</taxon>
        <taxon>Burkholderiales</taxon>
        <taxon>Alcaligenaceae</taxon>
        <taxon>Pigmentiphaga</taxon>
    </lineage>
</organism>
<dbReference type="EMBL" id="CP043046">
    <property type="protein sequence ID" value="QEI06413.1"/>
    <property type="molecule type" value="Genomic_DNA"/>
</dbReference>
<keyword evidence="2" id="KW-1185">Reference proteome</keyword>
<dbReference type="AlphaFoldDB" id="A0A5C0AYA6"/>
<dbReference type="Proteomes" id="UP000325161">
    <property type="component" value="Chromosome"/>
</dbReference>
<gene>
    <name evidence="1" type="ORF">FXN63_11665</name>
</gene>
<evidence type="ECO:0000313" key="1">
    <source>
        <dbReference type="EMBL" id="QEI06413.1"/>
    </source>
</evidence>
<proteinExistence type="predicted"/>
<name>A0A5C0AYA6_9BURK</name>
<dbReference type="KEGG" id="pacr:FXN63_11665"/>
<evidence type="ECO:0008006" key="3">
    <source>
        <dbReference type="Google" id="ProtNLM"/>
    </source>
</evidence>
<dbReference type="RefSeq" id="WP_148814994.1">
    <property type="nucleotide sequence ID" value="NZ_CP043046.1"/>
</dbReference>
<protein>
    <recommendedName>
        <fullName evidence="3">Uracil-DNA glycosylase-like domain-containing protein</fullName>
    </recommendedName>
</protein>
<evidence type="ECO:0000313" key="2">
    <source>
        <dbReference type="Proteomes" id="UP000325161"/>
    </source>
</evidence>
<sequence length="219" mass="24644">MALIDHYVRYPTLLPWVGKNYQSNPLKLLLIGESHYLKETVTYHHDAANWYANTAIQEDDCAWLNTRGVITKGIETGWKERSKLIFKNIDKALGERQLGVDEPAFSHVAFMNYFQRPAQQSGKSLVHTAQDRLVSASTILAVASCLKPDMIVFCSTLAWRAAASTQTIKALEDITAVKRAVHPSTRWWHTKMRKYKNKSGREMFLEAISAGPVAPGVQA</sequence>